<dbReference type="GO" id="GO:0051301">
    <property type="term" value="P:cell division"/>
    <property type="evidence" value="ECO:0007669"/>
    <property type="project" value="UniProtKB-KW"/>
</dbReference>
<proteinExistence type="inferred from homology"/>
<evidence type="ECO:0000256" key="1">
    <source>
        <dbReference type="ARBA" id="ARBA00001946"/>
    </source>
</evidence>
<reference evidence="11" key="2">
    <citation type="submission" date="2021-05" db="EMBL/GenBank/DDBJ databases">
        <authorList>
            <person name="Pain A."/>
        </authorList>
    </citation>
    <scope>NUCLEOTIDE SEQUENCE</scope>
    <source>
        <strain evidence="11">1802A</strain>
    </source>
</reference>
<name>A0AAD9LM95_BABDI</name>
<keyword evidence="6" id="KW-0460">Magnesium</keyword>
<keyword evidence="8" id="KW-0717">Septation</keyword>
<dbReference type="SUPFAM" id="SSF52540">
    <property type="entry name" value="P-loop containing nucleoside triphosphate hydrolases"/>
    <property type="match status" value="1"/>
</dbReference>
<accession>A0AAD9LM95</accession>
<keyword evidence="5" id="KW-0547">Nucleotide-binding</keyword>
<evidence type="ECO:0000256" key="6">
    <source>
        <dbReference type="ARBA" id="ARBA00022842"/>
    </source>
</evidence>
<gene>
    <name evidence="11" type="ORF">X943_000775</name>
</gene>
<dbReference type="InterPro" id="IPR030393">
    <property type="entry name" value="G_ENGB_dom"/>
</dbReference>
<dbReference type="InterPro" id="IPR006073">
    <property type="entry name" value="GTP-bd"/>
</dbReference>
<evidence type="ECO:0000256" key="4">
    <source>
        <dbReference type="ARBA" id="ARBA00022723"/>
    </source>
</evidence>
<dbReference type="PANTHER" id="PTHR11649:SF13">
    <property type="entry name" value="ENGB-TYPE G DOMAIN-CONTAINING PROTEIN"/>
    <property type="match status" value="1"/>
</dbReference>
<comment type="cofactor">
    <cofactor evidence="1">
        <name>Mg(2+)</name>
        <dbReference type="ChEBI" id="CHEBI:18420"/>
    </cofactor>
</comment>
<keyword evidence="4" id="KW-0479">Metal-binding</keyword>
<organism evidence="11 12">
    <name type="scientific">Babesia divergens</name>
    <dbReference type="NCBI Taxonomy" id="32595"/>
    <lineage>
        <taxon>Eukaryota</taxon>
        <taxon>Sar</taxon>
        <taxon>Alveolata</taxon>
        <taxon>Apicomplexa</taxon>
        <taxon>Aconoidasida</taxon>
        <taxon>Piroplasmida</taxon>
        <taxon>Babesiidae</taxon>
        <taxon>Babesia</taxon>
    </lineage>
</organism>
<reference evidence="11" key="1">
    <citation type="journal article" date="2014" name="Nucleic Acids Res.">
        <title>The evolutionary dynamics of variant antigen genes in Babesia reveal a history of genomic innovation underlying host-parasite interaction.</title>
        <authorList>
            <person name="Jackson A.P."/>
            <person name="Otto T.D."/>
            <person name="Darby A."/>
            <person name="Ramaprasad A."/>
            <person name="Xia D."/>
            <person name="Echaide I.E."/>
            <person name="Farber M."/>
            <person name="Gahlot S."/>
            <person name="Gamble J."/>
            <person name="Gupta D."/>
            <person name="Gupta Y."/>
            <person name="Jackson L."/>
            <person name="Malandrin L."/>
            <person name="Malas T.B."/>
            <person name="Moussa E."/>
            <person name="Nair M."/>
            <person name="Reid A.J."/>
            <person name="Sanders M."/>
            <person name="Sharma J."/>
            <person name="Tracey A."/>
            <person name="Quail M.A."/>
            <person name="Weir W."/>
            <person name="Wastling J.M."/>
            <person name="Hall N."/>
            <person name="Willadsen P."/>
            <person name="Lingelbach K."/>
            <person name="Shiels B."/>
            <person name="Tait A."/>
            <person name="Berriman M."/>
            <person name="Allred D.R."/>
            <person name="Pain A."/>
        </authorList>
    </citation>
    <scope>NUCLEOTIDE SEQUENCE</scope>
    <source>
        <strain evidence="11">1802A</strain>
    </source>
</reference>
<evidence type="ECO:0000256" key="7">
    <source>
        <dbReference type="ARBA" id="ARBA00023134"/>
    </source>
</evidence>
<dbReference type="GO" id="GO:0005525">
    <property type="term" value="F:GTP binding"/>
    <property type="evidence" value="ECO:0007669"/>
    <property type="project" value="UniProtKB-KW"/>
</dbReference>
<evidence type="ECO:0000256" key="8">
    <source>
        <dbReference type="ARBA" id="ARBA00023210"/>
    </source>
</evidence>
<evidence type="ECO:0000313" key="11">
    <source>
        <dbReference type="EMBL" id="KAK1940254.1"/>
    </source>
</evidence>
<dbReference type="NCBIfam" id="TIGR03598">
    <property type="entry name" value="GTPase_YsxC"/>
    <property type="match status" value="1"/>
</dbReference>
<dbReference type="Pfam" id="PF01926">
    <property type="entry name" value="MMR_HSR1"/>
    <property type="match status" value="1"/>
</dbReference>
<keyword evidence="12" id="KW-1185">Reference proteome</keyword>
<evidence type="ECO:0000259" key="10">
    <source>
        <dbReference type="PROSITE" id="PS51706"/>
    </source>
</evidence>
<feature type="domain" description="EngB-type G" evidence="10">
    <location>
        <begin position="100"/>
        <end position="277"/>
    </location>
</feature>
<dbReference type="InterPro" id="IPR019987">
    <property type="entry name" value="GTP-bd_ribosome_bio_YsxC"/>
</dbReference>
<evidence type="ECO:0000256" key="2">
    <source>
        <dbReference type="ARBA" id="ARBA00009638"/>
    </source>
</evidence>
<dbReference type="HAMAP" id="MF_00321">
    <property type="entry name" value="GTPase_EngB"/>
    <property type="match status" value="1"/>
</dbReference>
<dbReference type="PROSITE" id="PS51706">
    <property type="entry name" value="G_ENGB"/>
    <property type="match status" value="1"/>
</dbReference>
<dbReference type="Gene3D" id="3.40.50.300">
    <property type="entry name" value="P-loop containing nucleotide triphosphate hydrolases"/>
    <property type="match status" value="1"/>
</dbReference>
<dbReference type="GO" id="GO:0046872">
    <property type="term" value="F:metal ion binding"/>
    <property type="evidence" value="ECO:0007669"/>
    <property type="project" value="UniProtKB-KW"/>
</dbReference>
<comment type="similarity">
    <text evidence="2">Belongs to the TRAFAC class TrmE-Era-EngA-EngB-Septin-like GTPase superfamily. EngB GTPase family.</text>
</comment>
<dbReference type="CDD" id="cd01876">
    <property type="entry name" value="YihA_EngB"/>
    <property type="match status" value="1"/>
</dbReference>
<dbReference type="InterPro" id="IPR027417">
    <property type="entry name" value="P-loop_NTPase"/>
</dbReference>
<protein>
    <submittedName>
        <fullName evidence="11">GTP-binding protein engB</fullName>
    </submittedName>
</protein>
<evidence type="ECO:0000313" key="12">
    <source>
        <dbReference type="Proteomes" id="UP001195914"/>
    </source>
</evidence>
<keyword evidence="7" id="KW-0342">GTP-binding</keyword>
<evidence type="ECO:0000256" key="5">
    <source>
        <dbReference type="ARBA" id="ARBA00022741"/>
    </source>
</evidence>
<dbReference type="PANTHER" id="PTHR11649">
    <property type="entry name" value="MSS1/TRME-RELATED GTP-BINDING PROTEIN"/>
    <property type="match status" value="1"/>
</dbReference>
<dbReference type="AlphaFoldDB" id="A0AAD9LM95"/>
<keyword evidence="9" id="KW-0131">Cell cycle</keyword>
<comment type="caution">
    <text evidence="11">The sequence shown here is derived from an EMBL/GenBank/DDBJ whole genome shotgun (WGS) entry which is preliminary data.</text>
</comment>
<keyword evidence="3" id="KW-0132">Cell division</keyword>
<dbReference type="EMBL" id="JAHBMH010000003">
    <property type="protein sequence ID" value="KAK1940254.1"/>
    <property type="molecule type" value="Genomic_DNA"/>
</dbReference>
<sequence>MWYTRRLMNALQASKLRGIEAVPLSDNTLKEVILKALGKTTPKMRPLTLRIGKPTSTDEIRYFKRNRSAKAVAPCFAGEIRPKLRLVATAIEHAELPEATLPEVAFYGRTNSGKSCLINAICGRFGVCTVKDNPGTTRKIHFYKVGTPSSIILVDLPGYGYSTAKEDITLQWNEFSLSYLKHRESLKLVVILVDSRHGLKQSDLEVINFCDKYKIRWQIVMAKADTVKPVLLAKMMHKVRLESSSFRSSNGKVVAVSSTKNQNLDEIRAIVDAFKVDKHTARQRSWSNVKPTRKPVDKTNTPELKIDAPTKMVVLEPERREVANHPLSETDKTGTIAQKYNLWAYMGEKSSPYTTGTVALRCIAEIFDTMTPPPGLLECIPEKGDALPVEMPIEPIVSPPVEPTFVEMDGSLMCNINISLEDTLARNETPEVVQENLLQDKLASYKRRVAMGMQTSPSISRPQIGRSYKRILSLYKKELKPKRLSWNVLDRNKLTWSAVYQKWEKWSRKHPQLAGTIESPTKRDVIASERKIRIRKHQLQVHQQRKTLRQAAPKINKKLPL</sequence>
<evidence type="ECO:0000256" key="9">
    <source>
        <dbReference type="ARBA" id="ARBA00023306"/>
    </source>
</evidence>
<dbReference type="Proteomes" id="UP001195914">
    <property type="component" value="Unassembled WGS sequence"/>
</dbReference>
<evidence type="ECO:0000256" key="3">
    <source>
        <dbReference type="ARBA" id="ARBA00022618"/>
    </source>
</evidence>